<evidence type="ECO:0000313" key="11">
    <source>
        <dbReference type="EMBL" id="SSW98086.1"/>
    </source>
</evidence>
<dbReference type="EMBL" id="UFQS01000039">
    <property type="protein sequence ID" value="SSW98086.1"/>
    <property type="molecule type" value="Genomic_DNA"/>
</dbReference>
<evidence type="ECO:0000256" key="6">
    <source>
        <dbReference type="ARBA" id="ARBA00023136"/>
    </source>
</evidence>
<keyword evidence="4 8" id="KW-0812">Transmembrane</keyword>
<proteinExistence type="inferred from homology"/>
<dbReference type="InterPro" id="IPR045888">
    <property type="entry name" value="Erv"/>
</dbReference>
<dbReference type="GO" id="GO:0000139">
    <property type="term" value="C:Golgi membrane"/>
    <property type="evidence" value="ECO:0007669"/>
    <property type="project" value="TreeGrafter"/>
</dbReference>
<dbReference type="InterPro" id="IPR039542">
    <property type="entry name" value="Erv_N"/>
</dbReference>
<protein>
    <recommendedName>
        <fullName evidence="7">Endoplasmic reticulum-Golgi intermediate compartment protein 3</fullName>
    </recommendedName>
</protein>
<name>A0A336JZA8_CULSO</name>
<dbReference type="AlphaFoldDB" id="A0A336JZA8"/>
<dbReference type="OMA" id="QRHEGCR"/>
<reference evidence="11" key="1">
    <citation type="submission" date="2018-04" db="EMBL/GenBank/DDBJ databases">
        <authorList>
            <person name="Go L.Y."/>
            <person name="Mitchell J.A."/>
        </authorList>
    </citation>
    <scope>NUCLEOTIDE SEQUENCE</scope>
    <source>
        <tissue evidence="11">Whole organism</tissue>
    </source>
</reference>
<feature type="domain" description="Endoplasmic reticulum vesicle transporter C-terminal" evidence="9">
    <location>
        <begin position="155"/>
        <end position="375"/>
    </location>
</feature>
<feature type="transmembrane region" description="Helical" evidence="8">
    <location>
        <begin position="30"/>
        <end position="49"/>
    </location>
</feature>
<feature type="transmembrane region" description="Helical" evidence="8">
    <location>
        <begin position="356"/>
        <end position="378"/>
    </location>
</feature>
<feature type="domain" description="Endoplasmic reticulum vesicle transporter N-terminal" evidence="10">
    <location>
        <begin position="12"/>
        <end position="101"/>
    </location>
</feature>
<keyword evidence="5 8" id="KW-1133">Transmembrane helix</keyword>
<evidence type="ECO:0000256" key="5">
    <source>
        <dbReference type="ARBA" id="ARBA00022989"/>
    </source>
</evidence>
<gene>
    <name evidence="11" type="primary">CSON009936</name>
</gene>
<dbReference type="GO" id="GO:0030134">
    <property type="term" value="C:COPII-coated ER to Golgi transport vesicle"/>
    <property type="evidence" value="ECO:0007669"/>
    <property type="project" value="TreeGrafter"/>
</dbReference>
<dbReference type="GO" id="GO:0033116">
    <property type="term" value="C:endoplasmic reticulum-Golgi intermediate compartment membrane"/>
    <property type="evidence" value="ECO:0007669"/>
    <property type="project" value="UniProtKB-SubCell"/>
</dbReference>
<evidence type="ECO:0000259" key="9">
    <source>
        <dbReference type="Pfam" id="PF07970"/>
    </source>
</evidence>
<dbReference type="PANTHER" id="PTHR10984:SF25">
    <property type="entry name" value="ENDOPLASMIC RETICULUM-GOLGI INTERMEDIATE COMPARTMENT PROTEIN 3"/>
    <property type="match status" value="1"/>
</dbReference>
<evidence type="ECO:0000256" key="1">
    <source>
        <dbReference type="ARBA" id="ARBA00004257"/>
    </source>
</evidence>
<comment type="similarity">
    <text evidence="3">Belongs to the ERGIC family.</text>
</comment>
<evidence type="ECO:0000256" key="7">
    <source>
        <dbReference type="ARBA" id="ARBA00040493"/>
    </source>
</evidence>
<dbReference type="GO" id="GO:0005789">
    <property type="term" value="C:endoplasmic reticulum membrane"/>
    <property type="evidence" value="ECO:0007669"/>
    <property type="project" value="TreeGrafter"/>
</dbReference>
<keyword evidence="6 8" id="KW-0472">Membrane</keyword>
<dbReference type="GO" id="GO:0006888">
    <property type="term" value="P:endoplasmic reticulum to Golgi vesicle-mediated transport"/>
    <property type="evidence" value="ECO:0007669"/>
    <property type="project" value="TreeGrafter"/>
</dbReference>
<dbReference type="GO" id="GO:0006890">
    <property type="term" value="P:retrograde vesicle-mediated transport, Golgi to endoplasmic reticulum"/>
    <property type="evidence" value="ECO:0007669"/>
    <property type="project" value="TreeGrafter"/>
</dbReference>
<dbReference type="EMBL" id="UFQT01000039">
    <property type="protein sequence ID" value="SSX18472.1"/>
    <property type="molecule type" value="Genomic_DNA"/>
</dbReference>
<sequence length="395" mass="44051">MPQNGHRVFDSIKKFDAFSKTIEDAQIRTLSGATISVISFTLILILIVLEFNAYLSPNIEQTLFVDTTRSHKLQINFDLYIPTISCDYLSLDAMDSTGEQHMHIEHNVFKRRMDLNGNPIDEAKKEDITTTKRTNATSTAKPEETGIAEVTCGSCYGAQANSTHCCNTCQDVVDAYREKKWNPNIHDFEQCKKEQALDKAKEAYALNEACQIYGKIEVNRMSGSFHLAPGKSFSINHIHVHDVQPFLSSTFNTSHVINHLSFGEKIDYASTHPLDGRKAIADEGGFMFNYYLKIVPTMYVFLNGSVLHTNQFSVTTYQKSVAAGKGESGMPGIFFSYELSPLMVKITEKSNSIGHLATNICAIVGGIYVVASIIDSFLHSSIRVIRKKVELGKFS</sequence>
<dbReference type="Pfam" id="PF13850">
    <property type="entry name" value="ERGIC_N"/>
    <property type="match status" value="1"/>
</dbReference>
<evidence type="ECO:0000256" key="4">
    <source>
        <dbReference type="ARBA" id="ARBA00022692"/>
    </source>
</evidence>
<evidence type="ECO:0000256" key="8">
    <source>
        <dbReference type="SAM" id="Phobius"/>
    </source>
</evidence>
<comment type="subcellular location">
    <subcellularLocation>
        <location evidence="2">Endoplasmic reticulum-Golgi intermediate compartment membrane</location>
        <topology evidence="2">Multi-pass membrane protein</topology>
    </subcellularLocation>
    <subcellularLocation>
        <location evidence="1">Golgi apparatus</location>
        <location evidence="1">cis-Golgi network membrane</location>
        <topology evidence="1">Multi-pass membrane protein</topology>
    </subcellularLocation>
</comment>
<accession>A0A336JZA8</accession>
<evidence type="ECO:0000256" key="2">
    <source>
        <dbReference type="ARBA" id="ARBA00004457"/>
    </source>
</evidence>
<evidence type="ECO:0000313" key="12">
    <source>
        <dbReference type="EMBL" id="SSX18472.1"/>
    </source>
</evidence>
<dbReference type="VEuPathDB" id="VectorBase:CSON009936"/>
<dbReference type="PANTHER" id="PTHR10984">
    <property type="entry name" value="ENDOPLASMIC RETICULUM-GOLGI INTERMEDIATE COMPARTMENT PROTEIN"/>
    <property type="match status" value="1"/>
</dbReference>
<evidence type="ECO:0000259" key="10">
    <source>
        <dbReference type="Pfam" id="PF13850"/>
    </source>
</evidence>
<dbReference type="InterPro" id="IPR012936">
    <property type="entry name" value="Erv_C"/>
</dbReference>
<dbReference type="Pfam" id="PF07970">
    <property type="entry name" value="COPIIcoated_ERV"/>
    <property type="match status" value="1"/>
</dbReference>
<organism evidence="11">
    <name type="scientific">Culicoides sonorensis</name>
    <name type="common">Biting midge</name>
    <dbReference type="NCBI Taxonomy" id="179676"/>
    <lineage>
        <taxon>Eukaryota</taxon>
        <taxon>Metazoa</taxon>
        <taxon>Ecdysozoa</taxon>
        <taxon>Arthropoda</taxon>
        <taxon>Hexapoda</taxon>
        <taxon>Insecta</taxon>
        <taxon>Pterygota</taxon>
        <taxon>Neoptera</taxon>
        <taxon>Endopterygota</taxon>
        <taxon>Diptera</taxon>
        <taxon>Nematocera</taxon>
        <taxon>Chironomoidea</taxon>
        <taxon>Ceratopogonidae</taxon>
        <taxon>Ceratopogoninae</taxon>
        <taxon>Culicoides</taxon>
        <taxon>Monoculicoides</taxon>
    </lineage>
</organism>
<reference evidence="12" key="2">
    <citation type="submission" date="2018-07" db="EMBL/GenBank/DDBJ databases">
        <authorList>
            <person name="Quirk P.G."/>
            <person name="Krulwich T.A."/>
        </authorList>
    </citation>
    <scope>NUCLEOTIDE SEQUENCE</scope>
</reference>
<evidence type="ECO:0000256" key="3">
    <source>
        <dbReference type="ARBA" id="ARBA00005648"/>
    </source>
</evidence>